<evidence type="ECO:0000313" key="4">
    <source>
        <dbReference type="EMBL" id="MCT7940457.1"/>
    </source>
</evidence>
<feature type="chain" id="PRO_5040782794" evidence="1">
    <location>
        <begin position="22"/>
        <end position="778"/>
    </location>
</feature>
<gene>
    <name evidence="4" type="ORF">NE535_01385</name>
</gene>
<dbReference type="SUPFAM" id="SSF49344">
    <property type="entry name" value="CBD9-like"/>
    <property type="match status" value="1"/>
</dbReference>
<dbReference type="GO" id="GO:0016052">
    <property type="term" value="P:carbohydrate catabolic process"/>
    <property type="evidence" value="ECO:0007669"/>
    <property type="project" value="InterPro"/>
</dbReference>
<sequence>MNKYSKTLLFIASISTFNIFAGSSEQFQVTIPTLSSEIEIDGEFSEPQWQHASEVELKFETSPGENIAAPVRTTAKVFASETSLFIAFTAYDPQPKNIRANLRDRDNSWGDDMVGIKLDTFNNARLAYQFFINPYGVQSDSIENELTGLESDAWDGIWYSKGKITATGYQVEVQLPLRLFNFDDSHTVQNWGIEFIRFYPRNQSRRFSTHKIDRNVSCQLCQLGVMQGLEGAKQGKDIQITPSFVANQSNQRPLSPKGPWEDETNTEVGLDLRWGMTPTTLLNATINPDFSQVESDAGQLDVNNTFALFFPEKRAFFLDNKDYFDSQMELLHTRNISSPDYGVKITSKTDDHTVGVLATNDIQTQFLVPGNLSSDIATLAQESHNVAARYRFDPSKQFSIGAVMTLKKADDYHNYVYSTDLKYQPSQQDTFTAQYAYSDTQYPNDLFNQFCNGDDCAIAPIECDLSSCDYNERVLRTNKSDAFSDNMFKFTYKHDRRNWFASSQYESIGDDFRADLGFIEKIDAAKFVAGGGYRWYPTDQFFSKITVAGDWDITHTQQDEKLEQETEIYIELEGGYQSYIASGIAQRERVGRRHNPSNINIQNNTQMFDETMGWFYTNFVPMKALRLELDVNYGDNIDFVNDRLGTLTMLNPGIEWKVTESIVLNLSHRYQTLDVDDGRLFTANLSDLRLNWQITLNSFIRLSSVYTDIERDPSLYIYQQPKAKYQDLGNEILYGYKLNPQSVFYLGYSDAFKANDDIDNLTQNEKTYFMKVSYAWLL</sequence>
<evidence type="ECO:0000259" key="2">
    <source>
        <dbReference type="Pfam" id="PF06452"/>
    </source>
</evidence>
<dbReference type="Gene3D" id="2.60.40.1190">
    <property type="match status" value="1"/>
</dbReference>
<dbReference type="EMBL" id="JAMTCD010000001">
    <property type="protein sequence ID" value="MCT7940457.1"/>
    <property type="molecule type" value="Genomic_DNA"/>
</dbReference>
<evidence type="ECO:0000313" key="5">
    <source>
        <dbReference type="Proteomes" id="UP001155546"/>
    </source>
</evidence>
<feature type="signal peptide" evidence="1">
    <location>
        <begin position="1"/>
        <end position="21"/>
    </location>
</feature>
<keyword evidence="5" id="KW-1185">Reference proteome</keyword>
<protein>
    <submittedName>
        <fullName evidence="4">Carbohydrate binding family 9 domain-containing protein</fullName>
    </submittedName>
</protein>
<dbReference type="InterPro" id="IPR010502">
    <property type="entry name" value="Carb-bd_dom_fam9"/>
</dbReference>
<proteinExistence type="predicted"/>
<reference evidence="4" key="1">
    <citation type="journal article" date="2023" name="Int. J. Syst. Evol. Microbiol.">
        <title>&lt;i&gt;Shewanella septentrionalis&lt;/i&gt; sp. nov. and &lt;i&gt;Shewanella holmiensis&lt;/i&gt; sp. nov., isolated from Baltic Sea water and sediments.</title>
        <authorList>
            <person name="Martin-Rodriguez A.J."/>
            <person name="Thorell K."/>
            <person name="Joffre E."/>
            <person name="Jensie-Markopoulos S."/>
            <person name="Moore E.R.B."/>
            <person name="Sjoling A."/>
        </authorList>
    </citation>
    <scope>NUCLEOTIDE SEQUENCE</scope>
    <source>
        <strain evidence="4">SP1S2-7</strain>
    </source>
</reference>
<feature type="domain" description="DUF5916" evidence="3">
    <location>
        <begin position="262"/>
        <end position="340"/>
    </location>
</feature>
<feature type="domain" description="Carbohydrate-binding" evidence="2">
    <location>
        <begin position="40"/>
        <end position="194"/>
    </location>
</feature>
<dbReference type="RefSeq" id="WP_261296898.1">
    <property type="nucleotide sequence ID" value="NZ_JAMTCD010000001.1"/>
</dbReference>
<comment type="caution">
    <text evidence="4">The sequence shown here is derived from an EMBL/GenBank/DDBJ whole genome shotgun (WGS) entry which is preliminary data.</text>
</comment>
<dbReference type="Proteomes" id="UP001155546">
    <property type="component" value="Unassembled WGS sequence"/>
</dbReference>
<dbReference type="Pfam" id="PF06452">
    <property type="entry name" value="CBM9_1"/>
    <property type="match status" value="1"/>
</dbReference>
<organism evidence="4 5">
    <name type="scientific">Shewanella holmiensis</name>
    <dbReference type="NCBI Taxonomy" id="2952222"/>
    <lineage>
        <taxon>Bacteria</taxon>
        <taxon>Pseudomonadati</taxon>
        <taxon>Pseudomonadota</taxon>
        <taxon>Gammaproteobacteria</taxon>
        <taxon>Alteromonadales</taxon>
        <taxon>Shewanellaceae</taxon>
        <taxon>Shewanella</taxon>
    </lineage>
</organism>
<dbReference type="GO" id="GO:0004553">
    <property type="term" value="F:hydrolase activity, hydrolyzing O-glycosyl compounds"/>
    <property type="evidence" value="ECO:0007669"/>
    <property type="project" value="InterPro"/>
</dbReference>
<dbReference type="GO" id="GO:0030246">
    <property type="term" value="F:carbohydrate binding"/>
    <property type="evidence" value="ECO:0007669"/>
    <property type="project" value="InterPro"/>
</dbReference>
<evidence type="ECO:0000259" key="3">
    <source>
        <dbReference type="Pfam" id="PF19313"/>
    </source>
</evidence>
<name>A0A9X3AK99_9GAMM</name>
<accession>A0A9X3AK99</accession>
<evidence type="ECO:0000256" key="1">
    <source>
        <dbReference type="SAM" id="SignalP"/>
    </source>
</evidence>
<dbReference type="AlphaFoldDB" id="A0A9X3AK99"/>
<dbReference type="CDD" id="cd09618">
    <property type="entry name" value="CBM9_like_2"/>
    <property type="match status" value="1"/>
</dbReference>
<dbReference type="InterPro" id="IPR045670">
    <property type="entry name" value="DUF5916"/>
</dbReference>
<keyword evidence="1" id="KW-0732">Signal</keyword>
<dbReference type="Pfam" id="PF19313">
    <property type="entry name" value="DUF5916"/>
    <property type="match status" value="1"/>
</dbReference>